<protein>
    <submittedName>
        <fullName evidence="3">Uncharacterized protein</fullName>
    </submittedName>
</protein>
<evidence type="ECO:0000256" key="2">
    <source>
        <dbReference type="SAM" id="Phobius"/>
    </source>
</evidence>
<dbReference type="Proteomes" id="UP000315369">
    <property type="component" value="Unassembled WGS sequence"/>
</dbReference>
<dbReference type="EMBL" id="VIFM01000026">
    <property type="protein sequence ID" value="TQF16302.1"/>
    <property type="molecule type" value="Genomic_DNA"/>
</dbReference>
<proteinExistence type="predicted"/>
<feature type="transmembrane region" description="Helical" evidence="2">
    <location>
        <begin position="190"/>
        <end position="212"/>
    </location>
</feature>
<feature type="region of interest" description="Disordered" evidence="1">
    <location>
        <begin position="48"/>
        <end position="113"/>
    </location>
</feature>
<comment type="caution">
    <text evidence="3">The sequence shown here is derived from an EMBL/GenBank/DDBJ whole genome shotgun (WGS) entry which is preliminary data.</text>
</comment>
<sequence length="485" mass="50297">MVSELSPRSWPLAVAVVGAFLVLPVRALAQDAEAEPLTAFDLLARSPQLGGTDIPRDLPGRATVGAPRRPRMPDATVPMPDLGRQSPLPAPELLRMESPVPSPSSELLAPASAEAAASVSEVPMGLPAPLTPQGRPDSPLSPLPASTTALLDASRSFQVVPVAVAVVPGLLFHGLAPALAGDGHTAKRLFAMEGAGLGLIALGGVPIALTGASRRTIAPLYAVTLAGFSVFGISALANLYSVASPAFDPGVPASSLPPLEFEMGYQYVSDTSFDYDHFVSLGAVARFEEVKLEAIARLAPDEGNTQVRLGGAYRLLGEPERRRAGSDGSSLDAELFGLFHRFPTEGFTVVGGDMGFRGRYAMSRVSPSLAGSFAEASIGMALQGYSYPGPVSDGNLHSQLLFSFGYGVWLGRGGGPFKGEAMLFYDHRKDGFAGGLRTLGGGVVGNFGLRGRALLTETWGVAAEFQAGGALVGRLSLIYALGGES</sequence>
<dbReference type="AlphaFoldDB" id="A0A540X4X6"/>
<gene>
    <name evidence="3" type="ORF">FJV41_09245</name>
</gene>
<organism evidence="3 4">
    <name type="scientific">Myxococcus llanfairpwllgwyngyllgogerychwyrndrobwllllantysiliogogogochensis</name>
    <dbReference type="NCBI Taxonomy" id="2590453"/>
    <lineage>
        <taxon>Bacteria</taxon>
        <taxon>Pseudomonadati</taxon>
        <taxon>Myxococcota</taxon>
        <taxon>Myxococcia</taxon>
        <taxon>Myxococcales</taxon>
        <taxon>Cystobacterineae</taxon>
        <taxon>Myxococcaceae</taxon>
        <taxon>Myxococcus</taxon>
    </lineage>
</organism>
<evidence type="ECO:0000313" key="4">
    <source>
        <dbReference type="Proteomes" id="UP000315369"/>
    </source>
</evidence>
<keyword evidence="2" id="KW-0472">Membrane</keyword>
<dbReference type="RefSeq" id="WP_141642065.1">
    <property type="nucleotide sequence ID" value="NZ_VIFM01000026.1"/>
</dbReference>
<feature type="compositionally biased region" description="Low complexity" evidence="1">
    <location>
        <begin position="97"/>
        <end position="113"/>
    </location>
</feature>
<dbReference type="OrthoDB" id="5498792at2"/>
<feature type="transmembrane region" description="Helical" evidence="2">
    <location>
        <begin position="218"/>
        <end position="240"/>
    </location>
</feature>
<keyword evidence="2" id="KW-0812">Transmembrane</keyword>
<name>A0A540X4X6_9BACT</name>
<reference evidence="3 4" key="1">
    <citation type="submission" date="2019-06" db="EMBL/GenBank/DDBJ databases">
        <authorList>
            <person name="Livingstone P."/>
            <person name="Whitworth D."/>
        </authorList>
    </citation>
    <scope>NUCLEOTIDE SEQUENCE [LARGE SCALE GENOMIC DNA]</scope>
    <source>
        <strain evidence="3 4">AM401</strain>
    </source>
</reference>
<accession>A0A540X4X6</accession>
<feature type="transmembrane region" description="Helical" evidence="2">
    <location>
        <begin position="159"/>
        <end position="178"/>
    </location>
</feature>
<evidence type="ECO:0000313" key="3">
    <source>
        <dbReference type="EMBL" id="TQF16302.1"/>
    </source>
</evidence>
<keyword evidence="4" id="KW-1185">Reference proteome</keyword>
<keyword evidence="2" id="KW-1133">Transmembrane helix</keyword>
<evidence type="ECO:0000256" key="1">
    <source>
        <dbReference type="SAM" id="MobiDB-lite"/>
    </source>
</evidence>